<comment type="caution">
    <text evidence="1">The sequence shown here is derived from an EMBL/GenBank/DDBJ whole genome shotgun (WGS) entry which is preliminary data.</text>
</comment>
<organism evidence="1 2">
    <name type="scientific">Rhizobium terricola</name>
    <dbReference type="NCBI Taxonomy" id="2728849"/>
    <lineage>
        <taxon>Bacteria</taxon>
        <taxon>Pseudomonadati</taxon>
        <taxon>Pseudomonadota</taxon>
        <taxon>Alphaproteobacteria</taxon>
        <taxon>Hyphomicrobiales</taxon>
        <taxon>Rhizobiaceae</taxon>
        <taxon>Rhizobium/Agrobacterium group</taxon>
        <taxon>Rhizobium</taxon>
    </lineage>
</organism>
<dbReference type="RefSeq" id="WP_148657800.1">
    <property type="nucleotide sequence ID" value="NZ_JABBGK010000005.1"/>
</dbReference>
<dbReference type="EMBL" id="JABBGK010000005">
    <property type="protein sequence ID" value="NML76315.1"/>
    <property type="molecule type" value="Genomic_DNA"/>
</dbReference>
<dbReference type="Proteomes" id="UP000541470">
    <property type="component" value="Unassembled WGS sequence"/>
</dbReference>
<name>A0A7Y0AZD8_9HYPH</name>
<proteinExistence type="predicted"/>
<protein>
    <submittedName>
        <fullName evidence="1">Uncharacterized protein</fullName>
    </submittedName>
</protein>
<reference evidence="1 2" key="1">
    <citation type="submission" date="2020-04" db="EMBL/GenBank/DDBJ databases">
        <title>Rhizobium sp. S-51 isolated from soil.</title>
        <authorList>
            <person name="Dahal R.H."/>
        </authorList>
    </citation>
    <scope>NUCLEOTIDE SEQUENCE [LARGE SCALE GENOMIC DNA]</scope>
    <source>
        <strain evidence="1 2">S-51</strain>
    </source>
</reference>
<evidence type="ECO:0000313" key="2">
    <source>
        <dbReference type="Proteomes" id="UP000541470"/>
    </source>
</evidence>
<sequence>MSSDATSDSPDKYFLMRHLSWWAARLTTDPDEQRQLIDQTIAVAIYDSEVLDAEDVDAALERVMQRLTSWDLPAGCSGSPLE</sequence>
<keyword evidence="2" id="KW-1185">Reference proteome</keyword>
<accession>A0A7Y0AZD8</accession>
<evidence type="ECO:0000313" key="1">
    <source>
        <dbReference type="EMBL" id="NML76315.1"/>
    </source>
</evidence>
<dbReference type="AlphaFoldDB" id="A0A7Y0AZD8"/>
<gene>
    <name evidence="1" type="ORF">HHL25_19460</name>
</gene>